<feature type="compositionally biased region" description="Basic and acidic residues" evidence="9">
    <location>
        <begin position="1"/>
        <end position="10"/>
    </location>
</feature>
<evidence type="ECO:0000259" key="10">
    <source>
        <dbReference type="Pfam" id="PF13614"/>
    </source>
</evidence>
<keyword evidence="7" id="KW-0829">Tyrosine-protein kinase</keyword>
<evidence type="ECO:0000256" key="2">
    <source>
        <dbReference type="ARBA" id="ARBA00011903"/>
    </source>
</evidence>
<dbReference type="Gene3D" id="3.40.50.300">
    <property type="entry name" value="P-loop containing nucleotide triphosphate hydrolases"/>
    <property type="match status" value="1"/>
</dbReference>
<dbReference type="GO" id="GO:0005524">
    <property type="term" value="F:ATP binding"/>
    <property type="evidence" value="ECO:0007669"/>
    <property type="project" value="UniProtKB-KW"/>
</dbReference>
<reference evidence="11 12" key="1">
    <citation type="submission" date="2014-08" db="EMBL/GenBank/DDBJ databases">
        <title>Clostridium innocuum, an unnegligible vancomycin-resistant pathogen causing extra-intestinal infections.</title>
        <authorList>
            <person name="Feng Y."/>
            <person name="Chiu C.-H."/>
        </authorList>
    </citation>
    <scope>NUCLEOTIDE SEQUENCE [LARGE SCALE GENOMIC DNA]</scope>
    <source>
        <strain evidence="11 12">AN88</strain>
    </source>
</reference>
<sequence>MERKIAPKRSDPKKHTKKSQFDNMEVYRQLRTNIEYSSFNKDIQVICVTSSNPAEGKSSVASNLATVAIAKYEKVLLIDCDLRKPVQHKIFKVSNKLGISNLMKEKSEIDLEIGGYFQKFKDNSTDGKLYVLTSGKSVPNPQEMLESERFKELIEKFREMFDYIIIDCPPLNAVADAIPVSSIVDGTLFVVSAMDTDKSEAKNALTMLQRNGANVLGCVLTKVDITSKSYYSYYGNYS</sequence>
<comment type="similarity">
    <text evidence="1">Belongs to the CpsD/CapB family.</text>
</comment>
<dbReference type="PANTHER" id="PTHR32309:SF13">
    <property type="entry name" value="FERRIC ENTEROBACTIN TRANSPORT PROTEIN FEPE"/>
    <property type="match status" value="1"/>
</dbReference>
<dbReference type="InterPro" id="IPR005702">
    <property type="entry name" value="Wzc-like_C"/>
</dbReference>
<feature type="region of interest" description="Disordered" evidence="9">
    <location>
        <begin position="1"/>
        <end position="20"/>
    </location>
</feature>
<evidence type="ECO:0000256" key="9">
    <source>
        <dbReference type="SAM" id="MobiDB-lite"/>
    </source>
</evidence>
<evidence type="ECO:0000313" key="11">
    <source>
        <dbReference type="EMBL" id="KGJ51285.1"/>
    </source>
</evidence>
<evidence type="ECO:0000256" key="8">
    <source>
        <dbReference type="ARBA" id="ARBA00051245"/>
    </source>
</evidence>
<dbReference type="EC" id="2.7.10.2" evidence="2"/>
<keyword evidence="3" id="KW-0808">Transferase</keyword>
<comment type="caution">
    <text evidence="11">The sequence shown here is derived from an EMBL/GenBank/DDBJ whole genome shotgun (WGS) entry which is preliminary data.</text>
</comment>
<evidence type="ECO:0000313" key="12">
    <source>
        <dbReference type="Proteomes" id="UP000030008"/>
    </source>
</evidence>
<protein>
    <recommendedName>
        <fullName evidence="2">non-specific protein-tyrosine kinase</fullName>
        <ecNumber evidence="2">2.7.10.2</ecNumber>
    </recommendedName>
</protein>
<dbReference type="EMBL" id="JQIF01000131">
    <property type="protein sequence ID" value="KGJ51285.1"/>
    <property type="molecule type" value="Genomic_DNA"/>
</dbReference>
<evidence type="ECO:0000256" key="5">
    <source>
        <dbReference type="ARBA" id="ARBA00022777"/>
    </source>
</evidence>
<evidence type="ECO:0000256" key="1">
    <source>
        <dbReference type="ARBA" id="ARBA00007316"/>
    </source>
</evidence>
<dbReference type="InterPro" id="IPR027417">
    <property type="entry name" value="P-loop_NTPase"/>
</dbReference>
<gene>
    <name evidence="11" type="ORF">CIAN88_21690</name>
</gene>
<dbReference type="AlphaFoldDB" id="A0A099I0N3"/>
<evidence type="ECO:0000256" key="3">
    <source>
        <dbReference type="ARBA" id="ARBA00022679"/>
    </source>
</evidence>
<dbReference type="SUPFAM" id="SSF52540">
    <property type="entry name" value="P-loop containing nucleoside triphosphate hydrolases"/>
    <property type="match status" value="1"/>
</dbReference>
<keyword evidence="6" id="KW-0067">ATP-binding</keyword>
<feature type="domain" description="AAA" evidence="10">
    <location>
        <begin position="44"/>
        <end position="172"/>
    </location>
</feature>
<dbReference type="GO" id="GO:0004715">
    <property type="term" value="F:non-membrane spanning protein tyrosine kinase activity"/>
    <property type="evidence" value="ECO:0007669"/>
    <property type="project" value="UniProtKB-EC"/>
</dbReference>
<dbReference type="PANTHER" id="PTHR32309">
    <property type="entry name" value="TYROSINE-PROTEIN KINASE"/>
    <property type="match status" value="1"/>
</dbReference>
<accession>A0A099I0N3</accession>
<dbReference type="Pfam" id="PF13614">
    <property type="entry name" value="AAA_31"/>
    <property type="match status" value="1"/>
</dbReference>
<dbReference type="NCBIfam" id="TIGR01007">
    <property type="entry name" value="eps_fam"/>
    <property type="match status" value="1"/>
</dbReference>
<evidence type="ECO:0000256" key="6">
    <source>
        <dbReference type="ARBA" id="ARBA00022840"/>
    </source>
</evidence>
<proteinExistence type="inferred from homology"/>
<dbReference type="CDD" id="cd05387">
    <property type="entry name" value="BY-kinase"/>
    <property type="match status" value="1"/>
</dbReference>
<keyword evidence="5" id="KW-0418">Kinase</keyword>
<dbReference type="InterPro" id="IPR050445">
    <property type="entry name" value="Bact_polysacc_biosynth/exp"/>
</dbReference>
<dbReference type="RefSeq" id="WP_044908203.1">
    <property type="nucleotide sequence ID" value="NZ_JQIF01000131.1"/>
</dbReference>
<dbReference type="Proteomes" id="UP000030008">
    <property type="component" value="Unassembled WGS sequence"/>
</dbReference>
<comment type="catalytic activity">
    <reaction evidence="8">
        <text>L-tyrosyl-[protein] + ATP = O-phospho-L-tyrosyl-[protein] + ADP + H(+)</text>
        <dbReference type="Rhea" id="RHEA:10596"/>
        <dbReference type="Rhea" id="RHEA-COMP:10136"/>
        <dbReference type="Rhea" id="RHEA-COMP:20101"/>
        <dbReference type="ChEBI" id="CHEBI:15378"/>
        <dbReference type="ChEBI" id="CHEBI:30616"/>
        <dbReference type="ChEBI" id="CHEBI:46858"/>
        <dbReference type="ChEBI" id="CHEBI:61978"/>
        <dbReference type="ChEBI" id="CHEBI:456216"/>
        <dbReference type="EC" id="2.7.10.2"/>
    </reaction>
</comment>
<evidence type="ECO:0000256" key="7">
    <source>
        <dbReference type="ARBA" id="ARBA00023137"/>
    </source>
</evidence>
<dbReference type="GO" id="GO:0005886">
    <property type="term" value="C:plasma membrane"/>
    <property type="evidence" value="ECO:0007669"/>
    <property type="project" value="TreeGrafter"/>
</dbReference>
<organism evidence="11 12">
    <name type="scientific">Clostridium innocuum</name>
    <dbReference type="NCBI Taxonomy" id="1522"/>
    <lineage>
        <taxon>Bacteria</taxon>
        <taxon>Bacillati</taxon>
        <taxon>Bacillota</taxon>
        <taxon>Clostridia</taxon>
        <taxon>Eubacteriales</taxon>
        <taxon>Clostridiaceae</taxon>
        <taxon>Clostridium</taxon>
    </lineage>
</organism>
<keyword evidence="4" id="KW-0547">Nucleotide-binding</keyword>
<dbReference type="InterPro" id="IPR025669">
    <property type="entry name" value="AAA_dom"/>
</dbReference>
<evidence type="ECO:0000256" key="4">
    <source>
        <dbReference type="ARBA" id="ARBA00022741"/>
    </source>
</evidence>
<name>A0A099I0N3_CLOIN</name>